<dbReference type="PANTHER" id="PTHR22642:SF2">
    <property type="entry name" value="PROTEIN LONG AFTER FAR-RED 3"/>
    <property type="match status" value="1"/>
</dbReference>
<dbReference type="PANTHER" id="PTHR22642">
    <property type="entry name" value="IMIDAZOLONEPROPIONASE"/>
    <property type="match status" value="1"/>
</dbReference>
<dbReference type="HOGENOM" id="CLU_009942_7_1_11"/>
<dbReference type="Pfam" id="PF07969">
    <property type="entry name" value="Amidohydro_3"/>
    <property type="match status" value="1"/>
</dbReference>
<dbReference type="KEGG" id="sna:Snas_3951"/>
<dbReference type="RefSeq" id="WP_013019174.1">
    <property type="nucleotide sequence ID" value="NC_013947.1"/>
</dbReference>
<dbReference type="InterPro" id="IPR011059">
    <property type="entry name" value="Metal-dep_hydrolase_composite"/>
</dbReference>
<dbReference type="InterPro" id="IPR013108">
    <property type="entry name" value="Amidohydro_3"/>
</dbReference>
<dbReference type="eggNOG" id="COG1574">
    <property type="taxonomic scope" value="Bacteria"/>
</dbReference>
<dbReference type="Gene3D" id="3.10.310.70">
    <property type="match status" value="1"/>
</dbReference>
<sequence length="512" mass="52752">MNATHTTLYRGGHVLSPAYPNATALAITDGRVSWLGVDADAPAADETVELDGCLVTPAFVDSHAHVTGTGNALSGLNLDGTGSATELLDRVADAAKATSQHAIIMGHGFDETEWDDPALPTGVELARAVGGRRAYLSRTCGHTGIASAALLLERPDLAELEGYDDSGVLTLHAHKAARAAAAAAIPDTQRTQVQRVALKHAASLGIAAVVECGMVTPGSSVGEDDFTGLLALAASGEPLPRVFGYWGELCAAAKARELGAHACAGDLSVDGSIGAHTAAVTQPYADADTTGHAYLSAEDVEQHIINCSGQGLQGGFHAIGDQAIHNVLTGIAAAAQTVGLEVIRNGRHRVEHAELLDKQMIAGFVSFGLYASVQPSFDARWGGTEAMYATRLGAERSLAANPFGSLAGVGVPLALGSDSPVTPLDPWGGVRAAVNHHNPSQRLSPTAAFAAHTRGGWRATGDDEAGVLAPGAPATLAVWDHRQPGLPDVGPDSVNPRCRRTVHNGTVIFDEE</sequence>
<dbReference type="SUPFAM" id="SSF51338">
    <property type="entry name" value="Composite domain of metallo-dependent hydrolases"/>
    <property type="match status" value="1"/>
</dbReference>
<evidence type="ECO:0000259" key="1">
    <source>
        <dbReference type="Pfam" id="PF07969"/>
    </source>
</evidence>
<dbReference type="AlphaFoldDB" id="D3PZR6"/>
<keyword evidence="3" id="KW-1185">Reference proteome</keyword>
<protein>
    <submittedName>
        <fullName evidence="2">Amidohydrolase 3</fullName>
    </submittedName>
</protein>
<dbReference type="Proteomes" id="UP000000844">
    <property type="component" value="Chromosome"/>
</dbReference>
<organism evidence="2 3">
    <name type="scientific">Stackebrandtia nassauensis (strain DSM 44728 / CIP 108903 / NRRL B-16338 / NBRC 102104 / LLR-40K-21)</name>
    <dbReference type="NCBI Taxonomy" id="446470"/>
    <lineage>
        <taxon>Bacteria</taxon>
        <taxon>Bacillati</taxon>
        <taxon>Actinomycetota</taxon>
        <taxon>Actinomycetes</taxon>
        <taxon>Glycomycetales</taxon>
        <taxon>Glycomycetaceae</taxon>
        <taxon>Stackebrandtia</taxon>
    </lineage>
</organism>
<dbReference type="Gene3D" id="2.30.40.10">
    <property type="entry name" value="Urease, subunit C, domain 1"/>
    <property type="match status" value="1"/>
</dbReference>
<dbReference type="GO" id="GO:0016810">
    <property type="term" value="F:hydrolase activity, acting on carbon-nitrogen (but not peptide) bonds"/>
    <property type="evidence" value="ECO:0007669"/>
    <property type="project" value="InterPro"/>
</dbReference>
<feature type="domain" description="Amidohydrolase 3" evidence="1">
    <location>
        <begin position="46"/>
        <end position="509"/>
    </location>
</feature>
<dbReference type="SUPFAM" id="SSF51556">
    <property type="entry name" value="Metallo-dependent hydrolases"/>
    <property type="match status" value="1"/>
</dbReference>
<accession>D3PZR6</accession>
<proteinExistence type="predicted"/>
<dbReference type="OrthoDB" id="3238066at2"/>
<dbReference type="EMBL" id="CP001778">
    <property type="protein sequence ID" value="ADD43603.1"/>
    <property type="molecule type" value="Genomic_DNA"/>
</dbReference>
<dbReference type="STRING" id="446470.Snas_3951"/>
<reference evidence="2 3" key="1">
    <citation type="journal article" date="2009" name="Stand. Genomic Sci.">
        <title>Complete genome sequence of Stackebrandtia nassauensis type strain (LLR-40K-21).</title>
        <authorList>
            <person name="Munk C."/>
            <person name="Lapidus A."/>
            <person name="Copeland A."/>
            <person name="Jando M."/>
            <person name="Mayilraj S."/>
            <person name="Glavina Del Rio T."/>
            <person name="Nolan M."/>
            <person name="Chen F."/>
            <person name="Lucas S."/>
            <person name="Tice H."/>
            <person name="Cheng J.F."/>
            <person name="Han C."/>
            <person name="Detter J.C."/>
            <person name="Bruce D."/>
            <person name="Goodwin L."/>
            <person name="Chain P."/>
            <person name="Pitluck S."/>
            <person name="Goker M."/>
            <person name="Ovchinikova G."/>
            <person name="Pati A."/>
            <person name="Ivanova N."/>
            <person name="Mavromatis K."/>
            <person name="Chen A."/>
            <person name="Palaniappan K."/>
            <person name="Land M."/>
            <person name="Hauser L."/>
            <person name="Chang Y.J."/>
            <person name="Jeffries C.D."/>
            <person name="Bristow J."/>
            <person name="Eisen J.A."/>
            <person name="Markowitz V."/>
            <person name="Hugenholtz P."/>
            <person name="Kyrpides N.C."/>
            <person name="Klenk H.P."/>
        </authorList>
    </citation>
    <scope>NUCLEOTIDE SEQUENCE [LARGE SCALE GENOMIC DNA]</scope>
    <source>
        <strain evidence="3">DSM 44728 / CIP 108903 / NRRL B-16338 / NBRC 102104 / LLR-40K-21</strain>
    </source>
</reference>
<evidence type="ECO:0000313" key="2">
    <source>
        <dbReference type="EMBL" id="ADD43603.1"/>
    </source>
</evidence>
<dbReference type="InterPro" id="IPR032466">
    <property type="entry name" value="Metal_Hydrolase"/>
</dbReference>
<dbReference type="Gene3D" id="3.20.20.140">
    <property type="entry name" value="Metal-dependent hydrolases"/>
    <property type="match status" value="1"/>
</dbReference>
<gene>
    <name evidence="2" type="ordered locus">Snas_3951</name>
</gene>
<evidence type="ECO:0000313" key="3">
    <source>
        <dbReference type="Proteomes" id="UP000000844"/>
    </source>
</evidence>
<keyword evidence="2" id="KW-0378">Hydrolase</keyword>
<name>D3PZR6_STANL</name>